<evidence type="ECO:0000313" key="2">
    <source>
        <dbReference type="Proteomes" id="UP000789901"/>
    </source>
</evidence>
<protein>
    <submittedName>
        <fullName evidence="1">45454_t:CDS:1</fullName>
    </submittedName>
</protein>
<gene>
    <name evidence="1" type="ORF">GMARGA_LOCUS23822</name>
</gene>
<comment type="caution">
    <text evidence="1">The sequence shown here is derived from an EMBL/GenBank/DDBJ whole genome shotgun (WGS) entry which is preliminary data.</text>
</comment>
<dbReference type="EMBL" id="CAJVQB010024515">
    <property type="protein sequence ID" value="CAG8804304.1"/>
    <property type="molecule type" value="Genomic_DNA"/>
</dbReference>
<evidence type="ECO:0000313" key="1">
    <source>
        <dbReference type="EMBL" id="CAG8804304.1"/>
    </source>
</evidence>
<sequence>MSRQDQLNDLSKKTNYEEIKKTSLSAISLGHDNIENIDLSSETILNKETENFSIEKLQKIIDYANINNYQSSYGPLADDIDVSVDYGMNLLDNEVLVDSEKFDVTKVLVDDMLEDSNESNFTDDVLEDMTTEFEGLSIIQGTRNKKWRSIHSTDNHYIHENGKELWLNKEEPNLVNPTNVKRCIIVWLCNIPEPSEYEFYIKEIVYCFNGKWKYCEIKMQYRLPCKNIALMPSLPRLPTLKVFLDIYVDDFSTYRNIYHLLDGIYFQFGNMLLDLWKQLKNYFLIGFVLFEANFNDFIELILQEIK</sequence>
<organism evidence="1 2">
    <name type="scientific">Gigaspora margarita</name>
    <dbReference type="NCBI Taxonomy" id="4874"/>
    <lineage>
        <taxon>Eukaryota</taxon>
        <taxon>Fungi</taxon>
        <taxon>Fungi incertae sedis</taxon>
        <taxon>Mucoromycota</taxon>
        <taxon>Glomeromycotina</taxon>
        <taxon>Glomeromycetes</taxon>
        <taxon>Diversisporales</taxon>
        <taxon>Gigasporaceae</taxon>
        <taxon>Gigaspora</taxon>
    </lineage>
</organism>
<keyword evidence="2" id="KW-1185">Reference proteome</keyword>
<accession>A0ABN7VXN2</accession>
<reference evidence="1 2" key="1">
    <citation type="submission" date="2021-06" db="EMBL/GenBank/DDBJ databases">
        <authorList>
            <person name="Kallberg Y."/>
            <person name="Tangrot J."/>
            <person name="Rosling A."/>
        </authorList>
    </citation>
    <scope>NUCLEOTIDE SEQUENCE [LARGE SCALE GENOMIC DNA]</scope>
    <source>
        <strain evidence="1 2">120-4 pot B 10/14</strain>
    </source>
</reference>
<dbReference type="Proteomes" id="UP000789901">
    <property type="component" value="Unassembled WGS sequence"/>
</dbReference>
<name>A0ABN7VXN2_GIGMA</name>
<proteinExistence type="predicted"/>